<dbReference type="Pfam" id="PF04341">
    <property type="entry name" value="DUF485"/>
    <property type="match status" value="1"/>
</dbReference>
<dbReference type="PANTHER" id="PTHR38598">
    <property type="entry name" value="INNER MEMBRANE PROTEIN YJCH"/>
    <property type="match status" value="1"/>
</dbReference>
<proteinExistence type="predicted"/>
<protein>
    <submittedName>
        <fullName evidence="2">Uncharacterized membrane protein, DUF485 family</fullName>
    </submittedName>
</protein>
<dbReference type="AlphaFoldDB" id="A0A1H7BWS1"/>
<name>A0A1H7BWS1_9BURK</name>
<keyword evidence="1" id="KW-0472">Membrane</keyword>
<keyword evidence="3" id="KW-1185">Reference proteome</keyword>
<reference evidence="3" key="1">
    <citation type="submission" date="2016-10" db="EMBL/GenBank/DDBJ databases">
        <authorList>
            <person name="Varghese N."/>
            <person name="Submissions S."/>
        </authorList>
    </citation>
    <scope>NUCLEOTIDE SEQUENCE [LARGE SCALE GENOMIC DNA]</scope>
    <source>
        <strain evidence="3">LMG 26031</strain>
    </source>
</reference>
<dbReference type="STRING" id="667676.SAMN05192539_101983"/>
<keyword evidence="1" id="KW-0812">Transmembrane</keyword>
<evidence type="ECO:0000256" key="1">
    <source>
        <dbReference type="SAM" id="Phobius"/>
    </source>
</evidence>
<dbReference type="EMBL" id="FNYE01000019">
    <property type="protein sequence ID" value="SEJ82019.1"/>
    <property type="molecule type" value="Genomic_DNA"/>
</dbReference>
<keyword evidence="1" id="KW-1133">Transmembrane helix</keyword>
<accession>A0A1H7BWS1</accession>
<evidence type="ECO:0000313" key="2">
    <source>
        <dbReference type="EMBL" id="SEJ82019.1"/>
    </source>
</evidence>
<dbReference type="InterPro" id="IPR007436">
    <property type="entry name" value="DUF485"/>
</dbReference>
<dbReference type="GO" id="GO:0005886">
    <property type="term" value="C:plasma membrane"/>
    <property type="evidence" value="ECO:0007669"/>
    <property type="project" value="TreeGrafter"/>
</dbReference>
<dbReference type="RefSeq" id="WP_090869301.1">
    <property type="nucleotide sequence ID" value="NZ_FNYE01000019.1"/>
</dbReference>
<organism evidence="2 3">
    <name type="scientific">Paraburkholderia diazotrophica</name>
    <dbReference type="NCBI Taxonomy" id="667676"/>
    <lineage>
        <taxon>Bacteria</taxon>
        <taxon>Pseudomonadati</taxon>
        <taxon>Pseudomonadota</taxon>
        <taxon>Betaproteobacteria</taxon>
        <taxon>Burkholderiales</taxon>
        <taxon>Burkholderiaceae</taxon>
        <taxon>Paraburkholderia</taxon>
    </lineage>
</organism>
<dbReference type="OrthoDB" id="5297034at2"/>
<evidence type="ECO:0000313" key="3">
    <source>
        <dbReference type="Proteomes" id="UP000198866"/>
    </source>
</evidence>
<feature type="transmembrane region" description="Helical" evidence="1">
    <location>
        <begin position="64"/>
        <end position="84"/>
    </location>
</feature>
<dbReference type="Proteomes" id="UP000198866">
    <property type="component" value="Unassembled WGS sequence"/>
</dbReference>
<dbReference type="PANTHER" id="PTHR38598:SF1">
    <property type="entry name" value="INNER MEMBRANE PROTEIN YJCH"/>
    <property type="match status" value="1"/>
</dbReference>
<sequence length="104" mass="11493">MVDSTAHDDVRRSPAFERLVARRRRLVAWLTLGTLLPYYAFVFIAGFSPQVLATRLYPGSAITIGWPVGAMLILGTWVLTGIYIRRANGEFDQLTARILAGGAQ</sequence>
<gene>
    <name evidence="2" type="ORF">SAMN05192539_101983</name>
</gene>
<dbReference type="InterPro" id="IPR052959">
    <property type="entry name" value="Inner_membrane_assoc"/>
</dbReference>
<feature type="transmembrane region" description="Helical" evidence="1">
    <location>
        <begin position="26"/>
        <end position="44"/>
    </location>
</feature>